<dbReference type="AlphaFoldDB" id="A0A8S1R7R4"/>
<evidence type="ECO:0008006" key="13">
    <source>
        <dbReference type="Google" id="ProtNLM"/>
    </source>
</evidence>
<keyword evidence="12" id="KW-1185">Reference proteome</keyword>
<evidence type="ECO:0000256" key="4">
    <source>
        <dbReference type="ARBA" id="ARBA00022741"/>
    </source>
</evidence>
<evidence type="ECO:0000256" key="5">
    <source>
        <dbReference type="ARBA" id="ARBA00022777"/>
    </source>
</evidence>
<dbReference type="PANTHER" id="PTHR24349">
    <property type="entry name" value="SERINE/THREONINE-PROTEIN KINASE"/>
    <property type="match status" value="1"/>
</dbReference>
<dbReference type="EMBL" id="CAJJDN010000150">
    <property type="protein sequence ID" value="CAD8124276.1"/>
    <property type="molecule type" value="Genomic_DNA"/>
</dbReference>
<dbReference type="OrthoDB" id="26525at2759"/>
<feature type="compositionally biased region" description="Basic and acidic residues" evidence="8">
    <location>
        <begin position="35"/>
        <end position="46"/>
    </location>
</feature>
<protein>
    <recommendedName>
        <fullName evidence="13">Protein kinase domain-containing protein</fullName>
    </recommendedName>
</protein>
<dbReference type="GO" id="GO:0005524">
    <property type="term" value="F:ATP binding"/>
    <property type="evidence" value="ECO:0007669"/>
    <property type="project" value="UniProtKB-KW"/>
</dbReference>
<dbReference type="InterPro" id="IPR050205">
    <property type="entry name" value="CDPK_Ser/Thr_kinases"/>
</dbReference>
<feature type="domain" description="Protein kinase" evidence="9">
    <location>
        <begin position="94"/>
        <end position="343"/>
    </location>
</feature>
<evidence type="ECO:0000256" key="8">
    <source>
        <dbReference type="SAM" id="MobiDB-lite"/>
    </source>
</evidence>
<evidence type="ECO:0000313" key="12">
    <source>
        <dbReference type="Proteomes" id="UP000692954"/>
    </source>
</evidence>
<keyword evidence="2" id="KW-0723">Serine/threonine-protein kinase</keyword>
<keyword evidence="5" id="KW-0418">Kinase</keyword>
<comment type="cofactor">
    <cofactor evidence="1">
        <name>Mg(2+)</name>
        <dbReference type="ChEBI" id="CHEBI:18420"/>
    </cofactor>
</comment>
<evidence type="ECO:0000259" key="10">
    <source>
        <dbReference type="PROSITE" id="PS50222"/>
    </source>
</evidence>
<proteinExistence type="inferred from homology"/>
<evidence type="ECO:0000256" key="1">
    <source>
        <dbReference type="ARBA" id="ARBA00001946"/>
    </source>
</evidence>
<name>A0A8S1R7R4_9CILI</name>
<dbReference type="Pfam" id="PF00069">
    <property type="entry name" value="Pkinase"/>
    <property type="match status" value="1"/>
</dbReference>
<dbReference type="InterPro" id="IPR000719">
    <property type="entry name" value="Prot_kinase_dom"/>
</dbReference>
<dbReference type="GO" id="GO:0004674">
    <property type="term" value="F:protein serine/threonine kinase activity"/>
    <property type="evidence" value="ECO:0007669"/>
    <property type="project" value="UniProtKB-KW"/>
</dbReference>
<evidence type="ECO:0000313" key="11">
    <source>
        <dbReference type="EMBL" id="CAD8124276.1"/>
    </source>
</evidence>
<keyword evidence="6" id="KW-0067">ATP-binding</keyword>
<accession>A0A8S1R7R4</accession>
<keyword evidence="3" id="KW-0808">Transferase</keyword>
<dbReference type="Proteomes" id="UP000692954">
    <property type="component" value="Unassembled WGS sequence"/>
</dbReference>
<sequence length="521" mass="61133">MGVCQTKKQNTKQNLSSRVNTETKTKMEISGNQDQESKKSHFHNQEKRVNTETFCSQNIDYPTPAIQRNHAFTMPKISNLAQGMSPIVEQTSASKKYTLIGQHKSNYLLQILQNNKTGRLVQMENIPKNIEENEKYINWLQKTTLDHPNILRIIEIYQDKTNYQVISEYFNGCSLSDLIIGESKVSKPVVAQIYEQIISAMLYLHQKNIIHGNLTLKSFEYMYFDNRVVVKLANLKAMYIKDQENFEIVKLLPPECLYHQKLLTKERDIWTVGLIGLTLRKGQIPYEFPQNASEQNMMQIIQDHKFNFQKKKDSKFKKFLEIILSRNPKQRLDFETLLKHEFIKFYSNKQMTAQERLLNNFLKNKPCCLIQQLILGYFAQEFNLEEYITAQKLFLESNINNDGSLSKQELITIFQYYKINCDNIEKIIDDIFQQFEIDVDCGMNQNQFISLTLTRTILLSQENIDICFAIFSFNKQEILLKGLKRHLQCESIDIKAEFAQITDDLNTLNHQQFETLMKLLL</sequence>
<evidence type="ECO:0000256" key="6">
    <source>
        <dbReference type="ARBA" id="ARBA00022840"/>
    </source>
</evidence>
<evidence type="ECO:0000259" key="9">
    <source>
        <dbReference type="PROSITE" id="PS50011"/>
    </source>
</evidence>
<gene>
    <name evidence="11" type="ORF">PSON_ATCC_30995.1.T1500058</name>
</gene>
<keyword evidence="4" id="KW-0547">Nucleotide-binding</keyword>
<evidence type="ECO:0000256" key="2">
    <source>
        <dbReference type="ARBA" id="ARBA00022527"/>
    </source>
</evidence>
<feature type="region of interest" description="Disordered" evidence="8">
    <location>
        <begin position="1"/>
        <end position="46"/>
    </location>
</feature>
<dbReference type="InterPro" id="IPR002048">
    <property type="entry name" value="EF_hand_dom"/>
</dbReference>
<dbReference type="PROSITE" id="PS50011">
    <property type="entry name" value="PROTEIN_KINASE_DOM"/>
    <property type="match status" value="1"/>
</dbReference>
<comment type="caution">
    <text evidence="11">The sequence shown here is derived from an EMBL/GenBank/DDBJ whole genome shotgun (WGS) entry which is preliminary data.</text>
</comment>
<feature type="compositionally biased region" description="Polar residues" evidence="8">
    <location>
        <begin position="1"/>
        <end position="20"/>
    </location>
</feature>
<dbReference type="GO" id="GO:0005509">
    <property type="term" value="F:calcium ion binding"/>
    <property type="evidence" value="ECO:0007669"/>
    <property type="project" value="InterPro"/>
</dbReference>
<reference evidence="11" key="1">
    <citation type="submission" date="2021-01" db="EMBL/GenBank/DDBJ databases">
        <authorList>
            <consortium name="Genoscope - CEA"/>
            <person name="William W."/>
        </authorList>
    </citation>
    <scope>NUCLEOTIDE SEQUENCE</scope>
</reference>
<evidence type="ECO:0000256" key="3">
    <source>
        <dbReference type="ARBA" id="ARBA00022679"/>
    </source>
</evidence>
<evidence type="ECO:0000256" key="7">
    <source>
        <dbReference type="ARBA" id="ARBA00024334"/>
    </source>
</evidence>
<organism evidence="11 12">
    <name type="scientific">Paramecium sonneborni</name>
    <dbReference type="NCBI Taxonomy" id="65129"/>
    <lineage>
        <taxon>Eukaryota</taxon>
        <taxon>Sar</taxon>
        <taxon>Alveolata</taxon>
        <taxon>Ciliophora</taxon>
        <taxon>Intramacronucleata</taxon>
        <taxon>Oligohymenophorea</taxon>
        <taxon>Peniculida</taxon>
        <taxon>Parameciidae</taxon>
        <taxon>Paramecium</taxon>
    </lineage>
</organism>
<feature type="domain" description="EF-hand" evidence="10">
    <location>
        <begin position="385"/>
        <end position="420"/>
    </location>
</feature>
<comment type="similarity">
    <text evidence="7">Belongs to the protein kinase superfamily. Ser/Thr protein kinase family. CDPK subfamily.</text>
</comment>
<dbReference type="PROSITE" id="PS50222">
    <property type="entry name" value="EF_HAND_2"/>
    <property type="match status" value="1"/>
</dbReference>